<dbReference type="InterPro" id="IPR028082">
    <property type="entry name" value="Peripla_BP_I"/>
</dbReference>
<sequence length="395" mass="42151">MTELARLAMVVVLALASAAVGAATLTIGIVQRADDDRLDPARVALAYPGHPGGRARDAVDMAIEESRFELQAAGLQVNVGVRDVTSAEDASTRLRQLDKAGAVAALLDVPAAWIAAGAAATSEMPMINVGESADAPRQQLCRANLFHTLPSERMRADALAQALLARKWMRVLLIHGPGADDATRLALAQGALKRYGLRQVAARPFKLSADPRERDLANPLLLTGPAAIGSDYDVVWVVDSDGEFARTLPYRVALPRPVVGDAGMTAQAWAPHFERYGAPQLERRFMRAAQRPMTGHDWAAYIATKAVLQAALAQPTQRSAAKLNAVLNQPDFALDGFKGVRLSFRAWDHQLRQPLLLTDGVGVIGTAPVDGVLHAKNVLDTLGTDAPESPCRSAP</sequence>
<proteinExistence type="predicted"/>
<feature type="signal peptide" evidence="1">
    <location>
        <begin position="1"/>
        <end position="22"/>
    </location>
</feature>
<protein>
    <submittedName>
        <fullName evidence="2">Branched-chain amino acid ABC transporter substrate-binding protein</fullName>
    </submittedName>
</protein>
<comment type="caution">
    <text evidence="2">The sequence shown here is derived from an EMBL/GenBank/DDBJ whole genome shotgun (WGS) entry which is preliminary data.</text>
</comment>
<dbReference type="Proteomes" id="UP001365846">
    <property type="component" value="Unassembled WGS sequence"/>
</dbReference>
<keyword evidence="3" id="KW-1185">Reference proteome</keyword>
<dbReference type="EMBL" id="JBBKZU010000015">
    <property type="protein sequence ID" value="MEJ8814798.1"/>
    <property type="molecule type" value="Genomic_DNA"/>
</dbReference>
<dbReference type="RefSeq" id="WP_340360027.1">
    <property type="nucleotide sequence ID" value="NZ_JBBKZU010000015.1"/>
</dbReference>
<dbReference type="SUPFAM" id="SSF53822">
    <property type="entry name" value="Periplasmic binding protein-like I"/>
    <property type="match status" value="1"/>
</dbReference>
<feature type="chain" id="PRO_5045767660" evidence="1">
    <location>
        <begin position="23"/>
        <end position="395"/>
    </location>
</feature>
<dbReference type="Gene3D" id="3.40.50.2300">
    <property type="match status" value="1"/>
</dbReference>
<dbReference type="PANTHER" id="PTHR30483">
    <property type="entry name" value="LEUCINE-SPECIFIC-BINDING PROTEIN"/>
    <property type="match status" value="1"/>
</dbReference>
<dbReference type="PANTHER" id="PTHR30483:SF6">
    <property type="entry name" value="PERIPLASMIC BINDING PROTEIN OF ABC TRANSPORTER FOR NATURAL AMINO ACIDS"/>
    <property type="match status" value="1"/>
</dbReference>
<gene>
    <name evidence="2" type="ORF">WKW77_27250</name>
</gene>
<reference evidence="2 3" key="1">
    <citation type="submission" date="2024-03" db="EMBL/GenBank/DDBJ databases">
        <title>Novel species of the genus Variovorax.</title>
        <authorList>
            <person name="Liu Q."/>
            <person name="Xin Y.-H."/>
        </authorList>
    </citation>
    <scope>NUCLEOTIDE SEQUENCE [LARGE SCALE GENOMIC DNA]</scope>
    <source>
        <strain evidence="2 3">KACC 18899</strain>
    </source>
</reference>
<evidence type="ECO:0000256" key="1">
    <source>
        <dbReference type="SAM" id="SignalP"/>
    </source>
</evidence>
<organism evidence="2 3">
    <name type="scientific">Variovorax ureilyticus</name>
    <dbReference type="NCBI Taxonomy" id="1836198"/>
    <lineage>
        <taxon>Bacteria</taxon>
        <taxon>Pseudomonadati</taxon>
        <taxon>Pseudomonadota</taxon>
        <taxon>Betaproteobacteria</taxon>
        <taxon>Burkholderiales</taxon>
        <taxon>Comamonadaceae</taxon>
        <taxon>Variovorax</taxon>
    </lineage>
</organism>
<dbReference type="InterPro" id="IPR051010">
    <property type="entry name" value="BCAA_transport"/>
</dbReference>
<name>A0ABU8VMH1_9BURK</name>
<keyword evidence="1" id="KW-0732">Signal</keyword>
<accession>A0ABU8VMH1</accession>
<evidence type="ECO:0000313" key="3">
    <source>
        <dbReference type="Proteomes" id="UP001365846"/>
    </source>
</evidence>
<evidence type="ECO:0000313" key="2">
    <source>
        <dbReference type="EMBL" id="MEJ8814798.1"/>
    </source>
</evidence>